<accession>A0A8H3CAU9</accession>
<organism evidence="1 2">
    <name type="scientific">Rhizoctonia solani</name>
    <dbReference type="NCBI Taxonomy" id="456999"/>
    <lineage>
        <taxon>Eukaryota</taxon>
        <taxon>Fungi</taxon>
        <taxon>Dikarya</taxon>
        <taxon>Basidiomycota</taxon>
        <taxon>Agaricomycotina</taxon>
        <taxon>Agaricomycetes</taxon>
        <taxon>Cantharellales</taxon>
        <taxon>Ceratobasidiaceae</taxon>
        <taxon>Rhizoctonia</taxon>
    </lineage>
</organism>
<dbReference type="AlphaFoldDB" id="A0A8H3CAU9"/>
<dbReference type="Proteomes" id="UP000663861">
    <property type="component" value="Unassembled WGS sequence"/>
</dbReference>
<reference evidence="1" key="1">
    <citation type="submission" date="2021-01" db="EMBL/GenBank/DDBJ databases">
        <authorList>
            <person name="Kaushik A."/>
        </authorList>
    </citation>
    <scope>NUCLEOTIDE SEQUENCE</scope>
    <source>
        <strain evidence="1">AG4-RS23</strain>
    </source>
</reference>
<sequence length="144" mass="15745">MVSKLTLSRLTTTIDAFKAKLAKFRAPAPQEYRDSCSAVERSQSYAVADESHHLPDSSCTQTQQAVNDVSDGCMKTSDMILPAFGVTTIDLYDCYWSESSSIYDSINTSAYTIRSGSVPVSRVPTITTEHPAMHIVPMSVVVDI</sequence>
<gene>
    <name evidence="1" type="ORF">RDB_LOCUS94037</name>
</gene>
<protein>
    <submittedName>
        <fullName evidence="1">Uncharacterized protein</fullName>
    </submittedName>
</protein>
<proteinExistence type="predicted"/>
<name>A0A8H3CAU9_9AGAM</name>
<evidence type="ECO:0000313" key="2">
    <source>
        <dbReference type="Proteomes" id="UP000663861"/>
    </source>
</evidence>
<evidence type="ECO:0000313" key="1">
    <source>
        <dbReference type="EMBL" id="CAE6478072.1"/>
    </source>
</evidence>
<comment type="caution">
    <text evidence="1">The sequence shown here is derived from an EMBL/GenBank/DDBJ whole genome shotgun (WGS) entry which is preliminary data.</text>
</comment>
<dbReference type="EMBL" id="CAJMWY010001913">
    <property type="protein sequence ID" value="CAE6478072.1"/>
    <property type="molecule type" value="Genomic_DNA"/>
</dbReference>